<dbReference type="InParanoid" id="A0A151ZEL8"/>
<dbReference type="InterPro" id="IPR004843">
    <property type="entry name" value="Calcineurin-like_PHP"/>
</dbReference>
<dbReference type="CDD" id="cd07385">
    <property type="entry name" value="MPP_YkuE_C"/>
    <property type="match status" value="1"/>
</dbReference>
<comment type="caution">
    <text evidence="2">The sequence shown here is derived from an EMBL/GenBank/DDBJ whole genome shotgun (WGS) entry which is preliminary data.</text>
</comment>
<dbReference type="STRING" id="361077.A0A151ZEL8"/>
<dbReference type="PANTHER" id="PTHR31302">
    <property type="entry name" value="TRANSMEMBRANE PROTEIN WITH METALLOPHOSPHOESTERASE DOMAIN-RELATED"/>
    <property type="match status" value="1"/>
</dbReference>
<keyword evidence="3" id="KW-1185">Reference proteome</keyword>
<dbReference type="OMA" id="NSTHIVM"/>
<protein>
    <recommendedName>
        <fullName evidence="1">Calcineurin-like phosphoesterase domain-containing protein</fullName>
    </recommendedName>
</protein>
<dbReference type="EMBL" id="LODT01000029">
    <property type="protein sequence ID" value="KYQ92375.1"/>
    <property type="molecule type" value="Genomic_DNA"/>
</dbReference>
<dbReference type="InterPro" id="IPR051158">
    <property type="entry name" value="Metallophosphoesterase_sf"/>
</dbReference>
<proteinExistence type="predicted"/>
<gene>
    <name evidence="2" type="ORF">DLAC_06342</name>
</gene>
<sequence length="282" mass="31877">MPTLHRDTQPISLVQISDIHYDHHPIRISDNFMTKVIATVNNLKPDIVVITGDLVQCDPEPIHDLLNKHLSKINSKYGIYCILGNHDYKKEHGSQYIKDVLANSNIKLLVNEVCWPFGRGDGKLQLSGLGDMNKRRNDFNLEPIREDLLDPNTPRLVLSHNPDSHVKFKEFNVDLILSGHTHGGQICLPNGKPIIPILDRFVRLIPKRILTMVSYPRGVVKNWELASGLIKLRDLPSNSSTTSSNPPRSSYIYVNRGLATHPPLRLFCDPEITHITLLPHSP</sequence>
<name>A0A151ZEL8_TIELA</name>
<dbReference type="Proteomes" id="UP000076078">
    <property type="component" value="Unassembled WGS sequence"/>
</dbReference>
<dbReference type="Pfam" id="PF00149">
    <property type="entry name" value="Metallophos"/>
    <property type="match status" value="1"/>
</dbReference>
<evidence type="ECO:0000313" key="3">
    <source>
        <dbReference type="Proteomes" id="UP000076078"/>
    </source>
</evidence>
<evidence type="ECO:0000313" key="2">
    <source>
        <dbReference type="EMBL" id="KYQ92375.1"/>
    </source>
</evidence>
<evidence type="ECO:0000259" key="1">
    <source>
        <dbReference type="Pfam" id="PF00149"/>
    </source>
</evidence>
<dbReference type="AlphaFoldDB" id="A0A151ZEL8"/>
<dbReference type="OrthoDB" id="783096at2759"/>
<dbReference type="SUPFAM" id="SSF56300">
    <property type="entry name" value="Metallo-dependent phosphatases"/>
    <property type="match status" value="1"/>
</dbReference>
<feature type="domain" description="Calcineurin-like phosphoesterase" evidence="1">
    <location>
        <begin position="13"/>
        <end position="183"/>
    </location>
</feature>
<accession>A0A151ZEL8</accession>
<dbReference type="GO" id="GO:0016787">
    <property type="term" value="F:hydrolase activity"/>
    <property type="evidence" value="ECO:0007669"/>
    <property type="project" value="InterPro"/>
</dbReference>
<reference evidence="2 3" key="1">
    <citation type="submission" date="2015-12" db="EMBL/GenBank/DDBJ databases">
        <title>Dictyostelia acquired genes for synthesis and detection of signals that induce cell-type specialization by lateral gene transfer from prokaryotes.</title>
        <authorList>
            <person name="Gloeckner G."/>
            <person name="Schaap P."/>
        </authorList>
    </citation>
    <scope>NUCLEOTIDE SEQUENCE [LARGE SCALE GENOMIC DNA]</scope>
    <source>
        <strain evidence="2 3">TK</strain>
    </source>
</reference>
<organism evidence="2 3">
    <name type="scientific">Tieghemostelium lacteum</name>
    <name type="common">Slime mold</name>
    <name type="synonym">Dictyostelium lacteum</name>
    <dbReference type="NCBI Taxonomy" id="361077"/>
    <lineage>
        <taxon>Eukaryota</taxon>
        <taxon>Amoebozoa</taxon>
        <taxon>Evosea</taxon>
        <taxon>Eumycetozoa</taxon>
        <taxon>Dictyostelia</taxon>
        <taxon>Dictyosteliales</taxon>
        <taxon>Raperosteliaceae</taxon>
        <taxon>Tieghemostelium</taxon>
    </lineage>
</organism>
<dbReference type="Gene3D" id="3.60.21.10">
    <property type="match status" value="1"/>
</dbReference>
<dbReference type="InterPro" id="IPR029052">
    <property type="entry name" value="Metallo-depent_PP-like"/>
</dbReference>
<dbReference type="PANTHER" id="PTHR31302:SF0">
    <property type="entry name" value="TRANSMEMBRANE PROTEIN WITH METALLOPHOSPHOESTERASE DOMAIN"/>
    <property type="match status" value="1"/>
</dbReference>